<dbReference type="EMBL" id="AP014958">
    <property type="protein sequence ID" value="BAS80184.1"/>
    <property type="molecule type" value="Genomic_DNA"/>
</dbReference>
<proteinExistence type="predicted"/>
<organism evidence="1 2">
    <name type="scientific">Oryza sativa subsp. japonica</name>
    <name type="common">Rice</name>
    <dbReference type="NCBI Taxonomy" id="39947"/>
    <lineage>
        <taxon>Eukaryota</taxon>
        <taxon>Viridiplantae</taxon>
        <taxon>Streptophyta</taxon>
        <taxon>Embryophyta</taxon>
        <taxon>Tracheophyta</taxon>
        <taxon>Spermatophyta</taxon>
        <taxon>Magnoliopsida</taxon>
        <taxon>Liliopsida</taxon>
        <taxon>Poales</taxon>
        <taxon>Poaceae</taxon>
        <taxon>BOP clade</taxon>
        <taxon>Oryzoideae</taxon>
        <taxon>Oryzeae</taxon>
        <taxon>Oryzinae</taxon>
        <taxon>Oryza</taxon>
        <taxon>Oryza sativa</taxon>
    </lineage>
</organism>
<dbReference type="AlphaFoldDB" id="A0A0P0VMS6"/>
<evidence type="ECO:0000313" key="1">
    <source>
        <dbReference type="EMBL" id="BAS80184.1"/>
    </source>
</evidence>
<dbReference type="Proteomes" id="UP000059680">
    <property type="component" value="Chromosome 2"/>
</dbReference>
<dbReference type="Gramene" id="Os02t0665600-01">
    <property type="protein sequence ID" value="Os02t0665600-01"/>
    <property type="gene ID" value="Os02g0665600"/>
</dbReference>
<name>A0A0P0VMS6_ORYSJ</name>
<dbReference type="PaxDb" id="39947-A0A0P0VMS6"/>
<keyword evidence="2" id="KW-1185">Reference proteome</keyword>
<reference evidence="1 2" key="3">
    <citation type="journal article" date="2013" name="Rice">
        <title>Improvement of the Oryza sativa Nipponbare reference genome using next generation sequence and optical map data.</title>
        <authorList>
            <person name="Kawahara Y."/>
            <person name="de la Bastide M."/>
            <person name="Hamilton J.P."/>
            <person name="Kanamori H."/>
            <person name="McCombie W.R."/>
            <person name="Ouyang S."/>
            <person name="Schwartz D.C."/>
            <person name="Tanaka T."/>
            <person name="Wu J."/>
            <person name="Zhou S."/>
            <person name="Childs K.L."/>
            <person name="Davidson R.M."/>
            <person name="Lin H."/>
            <person name="Quesada-Ocampo L."/>
            <person name="Vaillancourt B."/>
            <person name="Sakai H."/>
            <person name="Lee S.S."/>
            <person name="Kim J."/>
            <person name="Numa H."/>
            <person name="Itoh T."/>
            <person name="Buell C.R."/>
            <person name="Matsumoto T."/>
        </authorList>
    </citation>
    <scope>NUCLEOTIDE SEQUENCE [LARGE SCALE GENOMIC DNA]</scope>
    <source>
        <strain evidence="2">cv. Nipponbare</strain>
    </source>
</reference>
<gene>
    <name evidence="1" type="ordered locus">Os02g0665600</name>
    <name evidence="1" type="ORF">OSNPB_020665600</name>
</gene>
<evidence type="ECO:0000313" key="2">
    <source>
        <dbReference type="Proteomes" id="UP000059680"/>
    </source>
</evidence>
<sequence>MSSPVLSPLEDSRAEHSVRRELAVFETQVRHRRPGVAAVEPVSDGIGFVRVPVCCDVRISHHLLFTIHRSKSSGGTYIARRFSLGSLWPLQVNHILHDGDAVSISLRAILEFGSFISLQVIIS</sequence>
<accession>A0A0P0VMS6</accession>
<protein>
    <submittedName>
        <fullName evidence="1">Os02g0665600 protein</fullName>
    </submittedName>
</protein>
<dbReference type="InParanoid" id="A0A0P0VMS6"/>
<reference evidence="2" key="1">
    <citation type="journal article" date="2005" name="Nature">
        <title>The map-based sequence of the rice genome.</title>
        <authorList>
            <consortium name="International rice genome sequencing project (IRGSP)"/>
            <person name="Matsumoto T."/>
            <person name="Wu J."/>
            <person name="Kanamori H."/>
            <person name="Katayose Y."/>
            <person name="Fujisawa M."/>
            <person name="Namiki N."/>
            <person name="Mizuno H."/>
            <person name="Yamamoto K."/>
            <person name="Antonio B.A."/>
            <person name="Baba T."/>
            <person name="Sakata K."/>
            <person name="Nagamura Y."/>
            <person name="Aoki H."/>
            <person name="Arikawa K."/>
            <person name="Arita K."/>
            <person name="Bito T."/>
            <person name="Chiden Y."/>
            <person name="Fujitsuka N."/>
            <person name="Fukunaka R."/>
            <person name="Hamada M."/>
            <person name="Harada C."/>
            <person name="Hayashi A."/>
            <person name="Hijishita S."/>
            <person name="Honda M."/>
            <person name="Hosokawa S."/>
            <person name="Ichikawa Y."/>
            <person name="Idonuma A."/>
            <person name="Iijima M."/>
            <person name="Ikeda M."/>
            <person name="Ikeno M."/>
            <person name="Ito K."/>
            <person name="Ito S."/>
            <person name="Ito T."/>
            <person name="Ito Y."/>
            <person name="Ito Y."/>
            <person name="Iwabuchi A."/>
            <person name="Kamiya K."/>
            <person name="Karasawa W."/>
            <person name="Kurita K."/>
            <person name="Katagiri S."/>
            <person name="Kikuta A."/>
            <person name="Kobayashi H."/>
            <person name="Kobayashi N."/>
            <person name="Machita K."/>
            <person name="Maehara T."/>
            <person name="Masukawa M."/>
            <person name="Mizubayashi T."/>
            <person name="Mukai Y."/>
            <person name="Nagasaki H."/>
            <person name="Nagata Y."/>
            <person name="Naito S."/>
            <person name="Nakashima M."/>
            <person name="Nakama Y."/>
            <person name="Nakamichi Y."/>
            <person name="Nakamura M."/>
            <person name="Meguro A."/>
            <person name="Negishi M."/>
            <person name="Ohta I."/>
            <person name="Ohta T."/>
            <person name="Okamoto M."/>
            <person name="Ono N."/>
            <person name="Saji S."/>
            <person name="Sakaguchi M."/>
            <person name="Sakai K."/>
            <person name="Shibata M."/>
            <person name="Shimokawa T."/>
            <person name="Song J."/>
            <person name="Takazaki Y."/>
            <person name="Terasawa K."/>
            <person name="Tsugane M."/>
            <person name="Tsuji K."/>
            <person name="Ueda S."/>
            <person name="Waki K."/>
            <person name="Yamagata H."/>
            <person name="Yamamoto M."/>
            <person name="Yamamoto S."/>
            <person name="Yamane H."/>
            <person name="Yoshiki S."/>
            <person name="Yoshihara R."/>
            <person name="Yukawa K."/>
            <person name="Zhong H."/>
            <person name="Yano M."/>
            <person name="Yuan Q."/>
            <person name="Ouyang S."/>
            <person name="Liu J."/>
            <person name="Jones K.M."/>
            <person name="Gansberger K."/>
            <person name="Moffat K."/>
            <person name="Hill J."/>
            <person name="Bera J."/>
            <person name="Fadrosh D."/>
            <person name="Jin S."/>
            <person name="Johri S."/>
            <person name="Kim M."/>
            <person name="Overton L."/>
            <person name="Reardon M."/>
            <person name="Tsitrin T."/>
            <person name="Vuong H."/>
            <person name="Weaver B."/>
            <person name="Ciecko A."/>
            <person name="Tallon L."/>
            <person name="Jackson J."/>
            <person name="Pai G."/>
            <person name="Aken S.V."/>
            <person name="Utterback T."/>
            <person name="Reidmuller S."/>
            <person name="Feldblyum T."/>
            <person name="Hsiao J."/>
            <person name="Zismann V."/>
            <person name="Iobst S."/>
            <person name="de Vazeille A.R."/>
            <person name="Buell C.R."/>
            <person name="Ying K."/>
            <person name="Li Y."/>
            <person name="Lu T."/>
            <person name="Huang Y."/>
            <person name="Zhao Q."/>
            <person name="Feng Q."/>
            <person name="Zhang L."/>
            <person name="Zhu J."/>
            <person name="Weng Q."/>
            <person name="Mu J."/>
            <person name="Lu Y."/>
            <person name="Fan D."/>
            <person name="Liu Y."/>
            <person name="Guan J."/>
            <person name="Zhang Y."/>
            <person name="Yu S."/>
            <person name="Liu X."/>
            <person name="Zhang Y."/>
            <person name="Hong G."/>
            <person name="Han B."/>
            <person name="Choisne N."/>
            <person name="Demange N."/>
            <person name="Orjeda G."/>
            <person name="Samain S."/>
            <person name="Cattolico L."/>
            <person name="Pelletier E."/>
            <person name="Couloux A."/>
            <person name="Segurens B."/>
            <person name="Wincker P."/>
            <person name="D'Hont A."/>
            <person name="Scarpelli C."/>
            <person name="Weissenbach J."/>
            <person name="Salanoubat M."/>
            <person name="Quetier F."/>
            <person name="Yu Y."/>
            <person name="Kim H.R."/>
            <person name="Rambo T."/>
            <person name="Currie J."/>
            <person name="Collura K."/>
            <person name="Luo M."/>
            <person name="Yang T."/>
            <person name="Ammiraju J.S.S."/>
            <person name="Engler F."/>
            <person name="Soderlund C."/>
            <person name="Wing R.A."/>
            <person name="Palmer L.E."/>
            <person name="de la Bastide M."/>
            <person name="Spiegel L."/>
            <person name="Nascimento L."/>
            <person name="Zutavern T."/>
            <person name="O'Shaughnessy A."/>
            <person name="Dike S."/>
            <person name="Dedhia N."/>
            <person name="Preston R."/>
            <person name="Balija V."/>
            <person name="McCombie W.R."/>
            <person name="Chow T."/>
            <person name="Chen H."/>
            <person name="Chung M."/>
            <person name="Chen C."/>
            <person name="Shaw J."/>
            <person name="Wu H."/>
            <person name="Hsiao K."/>
            <person name="Chao Y."/>
            <person name="Chu M."/>
            <person name="Cheng C."/>
            <person name="Hour A."/>
            <person name="Lee P."/>
            <person name="Lin S."/>
            <person name="Lin Y."/>
            <person name="Liou J."/>
            <person name="Liu S."/>
            <person name="Hsing Y."/>
            <person name="Raghuvanshi S."/>
            <person name="Mohanty A."/>
            <person name="Bharti A.K."/>
            <person name="Gaur A."/>
            <person name="Gupta V."/>
            <person name="Kumar D."/>
            <person name="Ravi V."/>
            <person name="Vij S."/>
            <person name="Kapur A."/>
            <person name="Khurana P."/>
            <person name="Khurana P."/>
            <person name="Khurana J.P."/>
            <person name="Tyagi A.K."/>
            <person name="Gaikwad K."/>
            <person name="Singh A."/>
            <person name="Dalal V."/>
            <person name="Srivastava S."/>
            <person name="Dixit A."/>
            <person name="Pal A.K."/>
            <person name="Ghazi I.A."/>
            <person name="Yadav M."/>
            <person name="Pandit A."/>
            <person name="Bhargava A."/>
            <person name="Sureshbabu K."/>
            <person name="Batra K."/>
            <person name="Sharma T.R."/>
            <person name="Mohapatra T."/>
            <person name="Singh N.K."/>
            <person name="Messing J."/>
            <person name="Nelson A.B."/>
            <person name="Fuks G."/>
            <person name="Kavchok S."/>
            <person name="Keizer G."/>
            <person name="Linton E."/>
            <person name="Llaca V."/>
            <person name="Song R."/>
            <person name="Tanyolac B."/>
            <person name="Young S."/>
            <person name="Ho-Il K."/>
            <person name="Hahn J.H."/>
            <person name="Sangsakoo G."/>
            <person name="Vanavichit A."/>
            <person name="de Mattos Luiz.A.T."/>
            <person name="Zimmer P.D."/>
            <person name="Malone G."/>
            <person name="Dellagostin O."/>
            <person name="de Oliveira A.C."/>
            <person name="Bevan M."/>
            <person name="Bancroft I."/>
            <person name="Minx P."/>
            <person name="Cordum H."/>
            <person name="Wilson R."/>
            <person name="Cheng Z."/>
            <person name="Jin W."/>
            <person name="Jiang J."/>
            <person name="Leong S.A."/>
            <person name="Iwama H."/>
            <person name="Gojobori T."/>
            <person name="Itoh T."/>
            <person name="Niimura Y."/>
            <person name="Fujii Y."/>
            <person name="Habara T."/>
            <person name="Sakai H."/>
            <person name="Sato Y."/>
            <person name="Wilson G."/>
            <person name="Kumar K."/>
            <person name="McCouch S."/>
            <person name="Juretic N."/>
            <person name="Hoen D."/>
            <person name="Wright S."/>
            <person name="Bruskiewich R."/>
            <person name="Bureau T."/>
            <person name="Miyao A."/>
            <person name="Hirochika H."/>
            <person name="Nishikawa T."/>
            <person name="Kadowaki K."/>
            <person name="Sugiura M."/>
            <person name="Burr B."/>
            <person name="Sasaki T."/>
        </authorList>
    </citation>
    <scope>NUCLEOTIDE SEQUENCE [LARGE SCALE GENOMIC DNA]</scope>
    <source>
        <strain evidence="2">cv. Nipponbare</strain>
    </source>
</reference>
<reference evidence="1 2" key="2">
    <citation type="journal article" date="2013" name="Plant Cell Physiol.">
        <title>Rice Annotation Project Database (RAP-DB): an integrative and interactive database for rice genomics.</title>
        <authorList>
            <person name="Sakai H."/>
            <person name="Lee S.S."/>
            <person name="Tanaka T."/>
            <person name="Numa H."/>
            <person name="Kim J."/>
            <person name="Kawahara Y."/>
            <person name="Wakimoto H."/>
            <person name="Yang C.C."/>
            <person name="Iwamoto M."/>
            <person name="Abe T."/>
            <person name="Yamada Y."/>
            <person name="Muto A."/>
            <person name="Inokuchi H."/>
            <person name="Ikemura T."/>
            <person name="Matsumoto T."/>
            <person name="Sasaki T."/>
            <person name="Itoh T."/>
        </authorList>
    </citation>
    <scope>NUCLEOTIDE SEQUENCE [LARGE SCALE GENOMIC DNA]</scope>
    <source>
        <strain evidence="2">cv. Nipponbare</strain>
    </source>
</reference>